<dbReference type="RefSeq" id="WP_015826616.1">
    <property type="nucleotide sequence ID" value="NC_012982.1"/>
</dbReference>
<keyword evidence="3" id="KW-1185">Reference proteome</keyword>
<evidence type="ECO:0000256" key="1">
    <source>
        <dbReference type="PROSITE-ProRule" id="PRU00182"/>
    </source>
</evidence>
<dbReference type="STRING" id="582402.Hbal_0772"/>
<proteinExistence type="predicted"/>
<gene>
    <name evidence="2" type="ordered locus">Hbal_0772</name>
</gene>
<sequence length="106" mass="12238">MAKQDASPDETDRMRVDLFLHRIRFFKTRALATSQITKKNVRISRNGETRRTNKPAANIFVGDIVSFYCNKEIVTLSVLNLPLRRGPAPEAQKCYTLIEDQLKERD</sequence>
<organism evidence="2 3">
    <name type="scientific">Hirschia baltica (strain ATCC 49814 / DSM 5838 / IFAM 1418)</name>
    <dbReference type="NCBI Taxonomy" id="582402"/>
    <lineage>
        <taxon>Bacteria</taxon>
        <taxon>Pseudomonadati</taxon>
        <taxon>Pseudomonadota</taxon>
        <taxon>Alphaproteobacteria</taxon>
        <taxon>Hyphomonadales</taxon>
        <taxon>Hyphomonadaceae</taxon>
        <taxon>Hirschia</taxon>
    </lineage>
</organism>
<dbReference type="KEGG" id="hba:Hbal_0772"/>
<dbReference type="GO" id="GO:0003723">
    <property type="term" value="F:RNA binding"/>
    <property type="evidence" value="ECO:0007669"/>
    <property type="project" value="UniProtKB-KW"/>
</dbReference>
<reference evidence="3" key="1">
    <citation type="journal article" date="2011" name="J. Bacteriol.">
        <title>Genome sequences of eight morphologically diverse alphaproteobacteria.</title>
        <authorList>
            <consortium name="US DOE Joint Genome Institute"/>
            <person name="Brown P.J."/>
            <person name="Kysela D.T."/>
            <person name="Buechlein A."/>
            <person name="Hemmerich C."/>
            <person name="Brun Y.V."/>
        </authorList>
    </citation>
    <scope>NUCLEOTIDE SEQUENCE [LARGE SCALE GENOMIC DNA]</scope>
    <source>
        <strain evidence="3">ATCC 49814 / DSM 5838 / IFAM 1418</strain>
    </source>
</reference>
<dbReference type="EMBL" id="CP001678">
    <property type="protein sequence ID" value="ACT58466.1"/>
    <property type="molecule type" value="Genomic_DNA"/>
</dbReference>
<protein>
    <submittedName>
        <fullName evidence="2">RNA-binding S4 domain protein</fullName>
    </submittedName>
</protein>
<evidence type="ECO:0000313" key="2">
    <source>
        <dbReference type="EMBL" id="ACT58466.1"/>
    </source>
</evidence>
<dbReference type="HOGENOM" id="CLU_101003_3_1_5"/>
<dbReference type="CDD" id="cd00165">
    <property type="entry name" value="S4"/>
    <property type="match status" value="1"/>
</dbReference>
<dbReference type="AlphaFoldDB" id="C6XPI0"/>
<dbReference type="PROSITE" id="PS50889">
    <property type="entry name" value="S4"/>
    <property type="match status" value="1"/>
</dbReference>
<dbReference type="SUPFAM" id="SSF55174">
    <property type="entry name" value="Alpha-L RNA-binding motif"/>
    <property type="match status" value="1"/>
</dbReference>
<dbReference type="Gene3D" id="3.10.290.10">
    <property type="entry name" value="RNA-binding S4 domain"/>
    <property type="match status" value="1"/>
</dbReference>
<accession>C6XPI0</accession>
<dbReference type="Proteomes" id="UP000002745">
    <property type="component" value="Chromosome"/>
</dbReference>
<name>C6XPI0_HIRBI</name>
<dbReference type="InterPro" id="IPR036986">
    <property type="entry name" value="S4_RNA-bd_sf"/>
</dbReference>
<keyword evidence="1" id="KW-0694">RNA-binding</keyword>
<dbReference type="eggNOG" id="COG1188">
    <property type="taxonomic scope" value="Bacteria"/>
</dbReference>
<evidence type="ECO:0000313" key="3">
    <source>
        <dbReference type="Proteomes" id="UP000002745"/>
    </source>
</evidence>